<gene>
    <name evidence="2" type="ORF">EZS28_026657</name>
</gene>
<feature type="non-terminal residue" evidence="2">
    <location>
        <position position="215"/>
    </location>
</feature>
<protein>
    <submittedName>
        <fullName evidence="2">Uncharacterized protein</fullName>
    </submittedName>
</protein>
<dbReference type="EMBL" id="SNRW01009564">
    <property type="protein sequence ID" value="KAA6377815.1"/>
    <property type="molecule type" value="Genomic_DNA"/>
</dbReference>
<accession>A0A5J4V6V4</accession>
<dbReference type="AlphaFoldDB" id="A0A5J4V6V4"/>
<evidence type="ECO:0000313" key="3">
    <source>
        <dbReference type="Proteomes" id="UP000324800"/>
    </source>
</evidence>
<name>A0A5J4V6V4_9EUKA</name>
<feature type="region of interest" description="Disordered" evidence="1">
    <location>
        <begin position="1"/>
        <end position="28"/>
    </location>
</feature>
<feature type="region of interest" description="Disordered" evidence="1">
    <location>
        <begin position="139"/>
        <end position="178"/>
    </location>
</feature>
<organism evidence="2 3">
    <name type="scientific">Streblomastix strix</name>
    <dbReference type="NCBI Taxonomy" id="222440"/>
    <lineage>
        <taxon>Eukaryota</taxon>
        <taxon>Metamonada</taxon>
        <taxon>Preaxostyla</taxon>
        <taxon>Oxymonadida</taxon>
        <taxon>Streblomastigidae</taxon>
        <taxon>Streblomastix</taxon>
    </lineage>
</organism>
<dbReference type="Proteomes" id="UP000324800">
    <property type="component" value="Unassembled WGS sequence"/>
</dbReference>
<feature type="compositionally biased region" description="Polar residues" evidence="1">
    <location>
        <begin position="152"/>
        <end position="162"/>
    </location>
</feature>
<evidence type="ECO:0000256" key="1">
    <source>
        <dbReference type="SAM" id="MobiDB-lite"/>
    </source>
</evidence>
<comment type="caution">
    <text evidence="2">The sequence shown here is derived from an EMBL/GenBank/DDBJ whole genome shotgun (WGS) entry which is preliminary data.</text>
</comment>
<proteinExistence type="predicted"/>
<evidence type="ECO:0000313" key="2">
    <source>
        <dbReference type="EMBL" id="KAA6377815.1"/>
    </source>
</evidence>
<reference evidence="2 3" key="1">
    <citation type="submission" date="2019-03" db="EMBL/GenBank/DDBJ databases">
        <title>Single cell metagenomics reveals metabolic interactions within the superorganism composed of flagellate Streblomastix strix and complex community of Bacteroidetes bacteria on its surface.</title>
        <authorList>
            <person name="Treitli S.C."/>
            <person name="Kolisko M."/>
            <person name="Husnik F."/>
            <person name="Keeling P."/>
            <person name="Hampl V."/>
        </authorList>
    </citation>
    <scope>NUCLEOTIDE SEQUENCE [LARGE SCALE GENOMIC DNA]</scope>
    <source>
        <strain evidence="2">ST1C</strain>
    </source>
</reference>
<sequence>MSQLNTKGGLKSQKQYKTRAKTKAAQEKAKYKRSCSVGGYNEVSVYEPSDEEIYRREKLDIQQAQFHENRKGMNAMIYNLENQTRQQNRLFELLYRGRDPAFTDTYNPNAVINEPANDTASRALPWHMLQAQNQFYTGSSSRGIPQLRNETDLQSGTSQQGPIVQETDQDTGNQDGENISQYEREQYQQAKLWSDQLIQDNKETNRLEYEAGAPD</sequence>